<feature type="transmembrane region" description="Helical" evidence="5">
    <location>
        <begin position="33"/>
        <end position="55"/>
    </location>
</feature>
<evidence type="ECO:0000313" key="8">
    <source>
        <dbReference type="Proteomes" id="UP000426246"/>
    </source>
</evidence>
<dbReference type="GO" id="GO:0016020">
    <property type="term" value="C:membrane"/>
    <property type="evidence" value="ECO:0007669"/>
    <property type="project" value="UniProtKB-SubCell"/>
</dbReference>
<feature type="domain" description="SLC26A/SulP transporter" evidence="6">
    <location>
        <begin position="139"/>
        <end position="353"/>
    </location>
</feature>
<reference evidence="8" key="1">
    <citation type="submission" date="2018-11" db="EMBL/GenBank/DDBJ databases">
        <title>Complete genome sequence of Paenibacillus sp. ML311-T8.</title>
        <authorList>
            <person name="Nam Y.-D."/>
            <person name="Kang J."/>
            <person name="Chung W.-H."/>
            <person name="Park Y.S."/>
        </authorList>
    </citation>
    <scope>NUCLEOTIDE SEQUENCE [LARGE SCALE GENOMIC DNA]</scope>
    <source>
        <strain evidence="8">ML311-T8</strain>
    </source>
</reference>
<keyword evidence="3 5" id="KW-1133">Transmembrane helix</keyword>
<feature type="transmembrane region" description="Helical" evidence="5">
    <location>
        <begin position="138"/>
        <end position="158"/>
    </location>
</feature>
<evidence type="ECO:0000256" key="2">
    <source>
        <dbReference type="ARBA" id="ARBA00022692"/>
    </source>
</evidence>
<dbReference type="RefSeq" id="WP_155700594.1">
    <property type="nucleotide sequence ID" value="NZ_CP034235.1"/>
</dbReference>
<evidence type="ECO:0000256" key="3">
    <source>
        <dbReference type="ARBA" id="ARBA00022989"/>
    </source>
</evidence>
<evidence type="ECO:0000256" key="1">
    <source>
        <dbReference type="ARBA" id="ARBA00004141"/>
    </source>
</evidence>
<dbReference type="KEGG" id="ppsc:EHS13_12030"/>
<keyword evidence="8" id="KW-1185">Reference proteome</keyword>
<protein>
    <submittedName>
        <fullName evidence="7">SulP family inorganic anion transporter</fullName>
    </submittedName>
</protein>
<keyword evidence="4 5" id="KW-0472">Membrane</keyword>
<dbReference type="InterPro" id="IPR011547">
    <property type="entry name" value="SLC26A/SulP_dom"/>
</dbReference>
<dbReference type="AlphaFoldDB" id="A0A6B8RI44"/>
<feature type="transmembrane region" description="Helical" evidence="5">
    <location>
        <begin position="215"/>
        <end position="235"/>
    </location>
</feature>
<dbReference type="OrthoDB" id="9771198at2"/>
<proteinExistence type="predicted"/>
<sequence length="392" mass="42312">MDKLRSTWLFNIRGDVLAGITITLALIPDSIAFSFIAGVNPMIGLFSTVILMLIISFTGARPAMASAAAGSMAVLMTPLVLAHGVQYLFAATILTGVLMLLMGFLRMGNLMRFMPSAVVTGFINSLAILIFLNQLKLFIHGTLLMYVIVIVTLLNVYLLPLLIKAIPSPLIAVAAMTVITAIFHLPLLKIKDQAHIVTTLPIPGLPDIPFTWETLWIIAPFAISLAIVGYTESLLTQDIIDKMTATKTDKNRELKGLGFANTITGFFGGMAGCALVAESIINVKIGGRGRLSTLVGGATLLALILLFGQVVNIIPVAALVGVMLMICYEIMDWKSLLQVQSRPVRDTTIMVATVIASIWTNNLAIGVFVGVLLSYFIHLSVSKRLKLNKNME</sequence>
<accession>A0A6B8RI44</accession>
<dbReference type="InterPro" id="IPR052706">
    <property type="entry name" value="Membrane-Transporter-like"/>
</dbReference>
<name>A0A6B8RI44_9BACL</name>
<dbReference type="PANTHER" id="PTHR43310:SF1">
    <property type="entry name" value="SULFATE TRANSPORTER YBAR-RELATED"/>
    <property type="match status" value="1"/>
</dbReference>
<feature type="transmembrane region" description="Helical" evidence="5">
    <location>
        <begin position="170"/>
        <end position="188"/>
    </location>
</feature>
<keyword evidence="2 5" id="KW-0812">Transmembrane</keyword>
<feature type="transmembrane region" description="Helical" evidence="5">
    <location>
        <begin position="301"/>
        <end position="328"/>
    </location>
</feature>
<evidence type="ECO:0000313" key="7">
    <source>
        <dbReference type="EMBL" id="QGQ95557.1"/>
    </source>
</evidence>
<feature type="transmembrane region" description="Helical" evidence="5">
    <location>
        <begin position="256"/>
        <end position="281"/>
    </location>
</feature>
<dbReference type="EMBL" id="CP034235">
    <property type="protein sequence ID" value="QGQ95557.1"/>
    <property type="molecule type" value="Genomic_DNA"/>
</dbReference>
<organism evidence="7 8">
    <name type="scientific">Paenibacillus psychroresistens</name>
    <dbReference type="NCBI Taxonomy" id="1778678"/>
    <lineage>
        <taxon>Bacteria</taxon>
        <taxon>Bacillati</taxon>
        <taxon>Bacillota</taxon>
        <taxon>Bacilli</taxon>
        <taxon>Bacillales</taxon>
        <taxon>Paenibacillaceae</taxon>
        <taxon>Paenibacillus</taxon>
    </lineage>
</organism>
<dbReference type="PANTHER" id="PTHR43310">
    <property type="entry name" value="SULFATE TRANSPORTER YBAR-RELATED"/>
    <property type="match status" value="1"/>
</dbReference>
<dbReference type="Pfam" id="PF00916">
    <property type="entry name" value="Sulfate_transp"/>
    <property type="match status" value="1"/>
</dbReference>
<comment type="subcellular location">
    <subcellularLocation>
        <location evidence="1">Membrane</location>
        <topology evidence="1">Multi-pass membrane protein</topology>
    </subcellularLocation>
</comment>
<feature type="transmembrane region" description="Helical" evidence="5">
    <location>
        <begin position="349"/>
        <end position="377"/>
    </location>
</feature>
<dbReference type="Proteomes" id="UP000426246">
    <property type="component" value="Chromosome"/>
</dbReference>
<gene>
    <name evidence="7" type="ORF">EHS13_12030</name>
</gene>
<feature type="transmembrane region" description="Helical" evidence="5">
    <location>
        <begin position="112"/>
        <end position="132"/>
    </location>
</feature>
<feature type="transmembrane region" description="Helical" evidence="5">
    <location>
        <begin position="87"/>
        <end position="105"/>
    </location>
</feature>
<evidence type="ECO:0000256" key="5">
    <source>
        <dbReference type="SAM" id="Phobius"/>
    </source>
</evidence>
<feature type="transmembrane region" description="Helical" evidence="5">
    <location>
        <begin position="7"/>
        <end position="27"/>
    </location>
</feature>
<evidence type="ECO:0000256" key="4">
    <source>
        <dbReference type="ARBA" id="ARBA00023136"/>
    </source>
</evidence>
<evidence type="ECO:0000259" key="6">
    <source>
        <dbReference type="Pfam" id="PF00916"/>
    </source>
</evidence>